<feature type="domain" description="DUF3857" evidence="2">
    <location>
        <begin position="63"/>
        <end position="216"/>
    </location>
</feature>
<dbReference type="InParanoid" id="A0A1Y2PCR6"/>
<dbReference type="SUPFAM" id="SSF54001">
    <property type="entry name" value="Cysteine proteinases"/>
    <property type="match status" value="1"/>
</dbReference>
<dbReference type="OrthoDB" id="8595007at2"/>
<dbReference type="Gene3D" id="2.60.120.1130">
    <property type="match status" value="1"/>
</dbReference>
<dbReference type="EMBL" id="LAPZ01000009">
    <property type="protein sequence ID" value="OSY87539.1"/>
    <property type="molecule type" value="Genomic_DNA"/>
</dbReference>
<dbReference type="Proteomes" id="UP000194221">
    <property type="component" value="Unassembled WGS sequence"/>
</dbReference>
<evidence type="ECO:0000259" key="2">
    <source>
        <dbReference type="Pfam" id="PF12969"/>
    </source>
</evidence>
<sequence length="638" mass="73944">MKSLKNFIALLLIMLSGFSVSQEKNLNTSLIPLELKENSNAVIRNYEINIAIKSQTELIVSEKRIVTVFNKLGKKFVDAYKHYNEDTKISKLKAVIYNSYGNRIKKYSKGDFNDVSAIDDVSLYSDSRVKYLEYTPKSYPYTVVFESEYKNSSTAFIPPFFPVEGYNLSIEKSKYTVHNPTAIPFRKREKNLTKFSVKDSSTDNTLQYSIENQKAIKYERYSINSNELFPSIHISLNNFALKGVKGNASNWKDFGKWMYDNFIFGRNSLPPATVSKVKELVKNIEDPIEKAKIVYDFVQNKTRYISVQIDIGGWMPETAYKVDEVGYGDCKGLTNYTKALLDAIGVTSFYTVVYAGSKRNIDKEFTSIQGNHVILNIPNQQKDIWLECTSQKVPFGFLGDFTDDRNVLVITPEGGIIKRTPKYYRNDNSQSIKADITLEESGNVKATVIRTSKGLQYDDKYYLDDFSEEEKEKYYKSNTWDYINNLEIVSSKISNDKKQVKLTEDLSITIKKYASVRDSSYIFKVNLFNQNNYIPKRYRKRKNDFKITTGFIDNDTLSFKLPKGYGLEHLPSEKKIENEFGTYHLKFKKDTDNKLVYERIYALKDGIFPKEKYKAYRKFIKTVTKYDNLRIELTKNQL</sequence>
<dbReference type="RefSeq" id="WP_086030926.1">
    <property type="nucleotide sequence ID" value="NZ_LAPZ01000009.1"/>
</dbReference>
<proteinExistence type="predicted"/>
<dbReference type="Gene3D" id="3.10.620.30">
    <property type="match status" value="1"/>
</dbReference>
<gene>
    <name evidence="3" type="ORF">WH52_10545</name>
</gene>
<dbReference type="Pfam" id="PF12969">
    <property type="entry name" value="DUF3857"/>
    <property type="match status" value="1"/>
</dbReference>
<keyword evidence="1" id="KW-0732">Signal</keyword>
<dbReference type="Gene3D" id="2.60.40.3140">
    <property type="match status" value="1"/>
</dbReference>
<evidence type="ECO:0000256" key="1">
    <source>
        <dbReference type="SAM" id="SignalP"/>
    </source>
</evidence>
<evidence type="ECO:0000313" key="4">
    <source>
        <dbReference type="Proteomes" id="UP000194221"/>
    </source>
</evidence>
<comment type="caution">
    <text evidence="3">The sequence shown here is derived from an EMBL/GenBank/DDBJ whole genome shotgun (WGS) entry which is preliminary data.</text>
</comment>
<reference evidence="3 4" key="1">
    <citation type="submission" date="2015-03" db="EMBL/GenBank/DDBJ databases">
        <title>Genome sequence of Tenacibaculum sp. S2-2, isolated from intestinal microbiota of sea cucumber, Apostichopus japonicas.</title>
        <authorList>
            <person name="Shao Z."/>
            <person name="Wang L."/>
            <person name="Li X."/>
        </authorList>
    </citation>
    <scope>NUCLEOTIDE SEQUENCE [LARGE SCALE GENOMIC DNA]</scope>
    <source>
        <strain evidence="3 4">S2-2</strain>
    </source>
</reference>
<dbReference type="InterPro" id="IPR024618">
    <property type="entry name" value="DUF3857"/>
</dbReference>
<evidence type="ECO:0000313" key="3">
    <source>
        <dbReference type="EMBL" id="OSY87539.1"/>
    </source>
</evidence>
<feature type="signal peptide" evidence="1">
    <location>
        <begin position="1"/>
        <end position="21"/>
    </location>
</feature>
<dbReference type="AlphaFoldDB" id="A0A1Y2PCR6"/>
<protein>
    <recommendedName>
        <fullName evidence="2">DUF3857 domain-containing protein</fullName>
    </recommendedName>
</protein>
<feature type="chain" id="PRO_5010992348" description="DUF3857 domain-containing protein" evidence="1">
    <location>
        <begin position="22"/>
        <end position="638"/>
    </location>
</feature>
<keyword evidence="4" id="KW-1185">Reference proteome</keyword>
<name>A0A1Y2PCR6_9FLAO</name>
<dbReference type="STRING" id="1635173.WH52_10545"/>
<dbReference type="InterPro" id="IPR038765">
    <property type="entry name" value="Papain-like_cys_pep_sf"/>
</dbReference>
<accession>A0A1Y2PCR6</accession>
<organism evidence="3 4">
    <name type="scientific">Tenacibaculum holothuriorum</name>
    <dbReference type="NCBI Taxonomy" id="1635173"/>
    <lineage>
        <taxon>Bacteria</taxon>
        <taxon>Pseudomonadati</taxon>
        <taxon>Bacteroidota</taxon>
        <taxon>Flavobacteriia</taxon>
        <taxon>Flavobacteriales</taxon>
        <taxon>Flavobacteriaceae</taxon>
        <taxon>Tenacibaculum</taxon>
    </lineage>
</organism>